<dbReference type="AlphaFoldDB" id="A0A438C0N6"/>
<proteinExistence type="predicted"/>
<dbReference type="Pfam" id="PF17181">
    <property type="entry name" value="EPF"/>
    <property type="match status" value="1"/>
</dbReference>
<dbReference type="Gene3D" id="3.80.10.10">
    <property type="entry name" value="Ribonuclease Inhibitor"/>
    <property type="match status" value="1"/>
</dbReference>
<accession>A0A438C0N6</accession>
<evidence type="ECO:0000313" key="2">
    <source>
        <dbReference type="Proteomes" id="UP000288805"/>
    </source>
</evidence>
<gene>
    <name evidence="1" type="ORF">CK203_076413</name>
</gene>
<organism evidence="1 2">
    <name type="scientific">Vitis vinifera</name>
    <name type="common">Grape</name>
    <dbReference type="NCBI Taxonomy" id="29760"/>
    <lineage>
        <taxon>Eukaryota</taxon>
        <taxon>Viridiplantae</taxon>
        <taxon>Streptophyta</taxon>
        <taxon>Embryophyta</taxon>
        <taxon>Tracheophyta</taxon>
        <taxon>Spermatophyta</taxon>
        <taxon>Magnoliopsida</taxon>
        <taxon>eudicotyledons</taxon>
        <taxon>Gunneridae</taxon>
        <taxon>Pentapetalae</taxon>
        <taxon>rosids</taxon>
        <taxon>Vitales</taxon>
        <taxon>Vitaceae</taxon>
        <taxon>Viteae</taxon>
        <taxon>Vitis</taxon>
    </lineage>
</organism>
<sequence length="354" mass="38584">MHGNQGHSCGNTYALSLPLSSVLVHRNCPGFGSASLAMVGKLCPQLHHVDLSGLDGMTDAGLLPLLESCEQDLPRKITDASLVAIADNWFSIIGKLVTTVWPPINGRPPLSWPWFPENTVTNFVTHSFDGVAGLSFLYFQSYNLFSGSVHISCKCPYEPFPGGGACFYGLWPWLRHSACHHNPDGWAHGKVPTLFVPNIAQGTGCLEFGPLPFEGIWDAFGCLVIDKEQGVFIFSLLPLSPLYSNIQSDGFIKKLPNGLSIAAIMLLIILSLPLLPSRSVGSESSEDGESLKQMKMVLGSRPPRCVNRCLSCTPCTAALVIPPPHKNGLEAFAQEDESYYSLLEMQMWKQVIQP</sequence>
<evidence type="ECO:0000313" key="1">
    <source>
        <dbReference type="EMBL" id="RVW16798.1"/>
    </source>
</evidence>
<dbReference type="InterPro" id="IPR032675">
    <property type="entry name" value="LRR_dom_sf"/>
</dbReference>
<comment type="caution">
    <text evidence="1">The sequence shown here is derived from an EMBL/GenBank/DDBJ whole genome shotgun (WGS) entry which is preliminary data.</text>
</comment>
<dbReference type="Proteomes" id="UP000288805">
    <property type="component" value="Unassembled WGS sequence"/>
</dbReference>
<dbReference type="EMBL" id="QGNW01002585">
    <property type="protein sequence ID" value="RVW16798.1"/>
    <property type="molecule type" value="Genomic_DNA"/>
</dbReference>
<protein>
    <submittedName>
        <fullName evidence="1">Uncharacterized protein</fullName>
    </submittedName>
</protein>
<reference evidence="1 2" key="1">
    <citation type="journal article" date="2018" name="PLoS Genet.">
        <title>Population sequencing reveals clonal diversity and ancestral inbreeding in the grapevine cultivar Chardonnay.</title>
        <authorList>
            <person name="Roach M.J."/>
            <person name="Johnson D.L."/>
            <person name="Bohlmann J."/>
            <person name="van Vuuren H.J."/>
            <person name="Jones S.J."/>
            <person name="Pretorius I.S."/>
            <person name="Schmidt S.A."/>
            <person name="Borneman A.R."/>
        </authorList>
    </citation>
    <scope>NUCLEOTIDE SEQUENCE [LARGE SCALE GENOMIC DNA]</scope>
    <source>
        <strain evidence="2">cv. Chardonnay</strain>
        <tissue evidence="1">Leaf</tissue>
    </source>
</reference>
<name>A0A438C0N6_VITVI</name>